<dbReference type="Proteomes" id="UP000228859">
    <property type="component" value="Unassembled WGS sequence"/>
</dbReference>
<dbReference type="GO" id="GO:0030272">
    <property type="term" value="F:5-formyltetrahydrofolate cyclo-ligase activity"/>
    <property type="evidence" value="ECO:0007669"/>
    <property type="project" value="UniProtKB-EC"/>
</dbReference>
<comment type="cofactor">
    <cofactor evidence="5">
        <name>Mg(2+)</name>
        <dbReference type="ChEBI" id="CHEBI:18420"/>
    </cofactor>
</comment>
<dbReference type="InterPro" id="IPR037171">
    <property type="entry name" value="NagB/RpiA_transferase-like"/>
</dbReference>
<dbReference type="AlphaFoldDB" id="A0A2D3WNT4"/>
<feature type="binding site" evidence="4">
    <location>
        <begin position="125"/>
        <end position="133"/>
    </location>
    <ligand>
        <name>ATP</name>
        <dbReference type="ChEBI" id="CHEBI:30616"/>
    </ligand>
</feature>
<keyword evidence="2 4" id="KW-0547">Nucleotide-binding</keyword>
<dbReference type="GO" id="GO:0009396">
    <property type="term" value="P:folic acid-containing compound biosynthetic process"/>
    <property type="evidence" value="ECO:0007669"/>
    <property type="project" value="TreeGrafter"/>
</dbReference>
<dbReference type="PANTHER" id="PTHR23407">
    <property type="entry name" value="ATPASE INHIBITOR/5-FORMYLTETRAHYDROFOLATE CYCLO-LIGASE"/>
    <property type="match status" value="1"/>
</dbReference>
<dbReference type="Gene3D" id="3.40.50.10420">
    <property type="entry name" value="NagB/RpiA/CoA transferase-like"/>
    <property type="match status" value="1"/>
</dbReference>
<protein>
    <recommendedName>
        <fullName evidence="5">5-formyltetrahydrofolate cyclo-ligase</fullName>
        <ecNumber evidence="5">6.3.3.2</ecNumber>
    </recommendedName>
</protein>
<dbReference type="PANTHER" id="PTHR23407:SF1">
    <property type="entry name" value="5-FORMYLTETRAHYDROFOLATE CYCLO-LIGASE"/>
    <property type="match status" value="1"/>
</dbReference>
<dbReference type="GO" id="GO:0046872">
    <property type="term" value="F:metal ion binding"/>
    <property type="evidence" value="ECO:0007669"/>
    <property type="project" value="UniProtKB-KW"/>
</dbReference>
<comment type="similarity">
    <text evidence="1 5">Belongs to the 5-formyltetrahydrofolate cyclo-ligase family.</text>
</comment>
<dbReference type="RefSeq" id="WP_294894779.1">
    <property type="nucleotide sequence ID" value="NZ_DLUI01000055.1"/>
</dbReference>
<evidence type="ECO:0000256" key="2">
    <source>
        <dbReference type="ARBA" id="ARBA00022741"/>
    </source>
</evidence>
<sequence>MSKSDFRAHCLNRLKSLSPSTKKVRDATVNKQLQQVIKALEGKRILVYWPIGFEADIRKTIRSLRRDKKVFLPFMDGVSFKMVPFRHPLECKAFGIYEPRNSYRKYNLIDVAIVPVVGVDGSLRRVGFGKGMYDRFFPTLKTKPFTIFIQSCACQTTQNVCDDYDVQGDLLITPYGAQGMRKTNVKRTTRRGRSCPHQRVSRIFNFKKDYRLTF</sequence>
<evidence type="ECO:0000256" key="3">
    <source>
        <dbReference type="ARBA" id="ARBA00022840"/>
    </source>
</evidence>
<name>A0A2D3WNT4_9BACT</name>
<dbReference type="GO" id="GO:0005524">
    <property type="term" value="F:ATP binding"/>
    <property type="evidence" value="ECO:0007669"/>
    <property type="project" value="UniProtKB-KW"/>
</dbReference>
<dbReference type="PIRSF" id="PIRSF006806">
    <property type="entry name" value="FTHF_cligase"/>
    <property type="match status" value="1"/>
</dbReference>
<evidence type="ECO:0000256" key="4">
    <source>
        <dbReference type="PIRSR" id="PIRSR006806-1"/>
    </source>
</evidence>
<evidence type="ECO:0000256" key="1">
    <source>
        <dbReference type="ARBA" id="ARBA00010638"/>
    </source>
</evidence>
<dbReference type="SUPFAM" id="SSF100950">
    <property type="entry name" value="NagB/RpiA/CoA transferase-like"/>
    <property type="match status" value="1"/>
</dbReference>
<evidence type="ECO:0000313" key="6">
    <source>
        <dbReference type="EMBL" id="DAB38909.1"/>
    </source>
</evidence>
<dbReference type="Pfam" id="PF01812">
    <property type="entry name" value="5-FTHF_cyc-lig"/>
    <property type="match status" value="1"/>
</dbReference>
<keyword evidence="5" id="KW-0479">Metal-binding</keyword>
<accession>A0A2D3WNT4</accession>
<proteinExistence type="inferred from homology"/>
<dbReference type="NCBIfam" id="TIGR02727">
    <property type="entry name" value="MTHFS_bact"/>
    <property type="match status" value="1"/>
</dbReference>
<organism evidence="6 7">
    <name type="scientific">Sulfuricurvum kujiense</name>
    <dbReference type="NCBI Taxonomy" id="148813"/>
    <lineage>
        <taxon>Bacteria</taxon>
        <taxon>Pseudomonadati</taxon>
        <taxon>Campylobacterota</taxon>
        <taxon>Epsilonproteobacteria</taxon>
        <taxon>Campylobacterales</taxon>
        <taxon>Sulfurimonadaceae</taxon>
        <taxon>Sulfuricurvum</taxon>
    </lineage>
</organism>
<evidence type="ECO:0000256" key="5">
    <source>
        <dbReference type="RuleBase" id="RU361279"/>
    </source>
</evidence>
<dbReference type="InterPro" id="IPR024185">
    <property type="entry name" value="FTHF_cligase-like_sf"/>
</dbReference>
<dbReference type="EC" id="6.3.3.2" evidence="5"/>
<evidence type="ECO:0000313" key="7">
    <source>
        <dbReference type="Proteomes" id="UP000228859"/>
    </source>
</evidence>
<keyword evidence="6" id="KW-0436">Ligase</keyword>
<comment type="caution">
    <text evidence="6">The sequence shown here is derived from an EMBL/GenBank/DDBJ whole genome shotgun (WGS) entry which is preliminary data.</text>
</comment>
<feature type="binding site" evidence="4">
    <location>
        <position position="54"/>
    </location>
    <ligand>
        <name>substrate</name>
    </ligand>
</feature>
<gene>
    <name evidence="6" type="ORF">CFH83_03495</name>
</gene>
<dbReference type="GO" id="GO:0035999">
    <property type="term" value="P:tetrahydrofolate interconversion"/>
    <property type="evidence" value="ECO:0007669"/>
    <property type="project" value="TreeGrafter"/>
</dbReference>
<feature type="binding site" evidence="4">
    <location>
        <begin position="3"/>
        <end position="7"/>
    </location>
    <ligand>
        <name>ATP</name>
        <dbReference type="ChEBI" id="CHEBI:30616"/>
    </ligand>
</feature>
<comment type="catalytic activity">
    <reaction evidence="5">
        <text>(6S)-5-formyl-5,6,7,8-tetrahydrofolate + ATP = (6R)-5,10-methenyltetrahydrofolate + ADP + phosphate</text>
        <dbReference type="Rhea" id="RHEA:10488"/>
        <dbReference type="ChEBI" id="CHEBI:30616"/>
        <dbReference type="ChEBI" id="CHEBI:43474"/>
        <dbReference type="ChEBI" id="CHEBI:57455"/>
        <dbReference type="ChEBI" id="CHEBI:57457"/>
        <dbReference type="ChEBI" id="CHEBI:456216"/>
        <dbReference type="EC" id="6.3.3.2"/>
    </reaction>
</comment>
<dbReference type="EMBL" id="DLUI01000055">
    <property type="protein sequence ID" value="DAB38909.1"/>
    <property type="molecule type" value="Genomic_DNA"/>
</dbReference>
<dbReference type="InterPro" id="IPR002698">
    <property type="entry name" value="FTHF_cligase"/>
</dbReference>
<keyword evidence="3 4" id="KW-0067">ATP-binding</keyword>
<keyword evidence="5" id="KW-0460">Magnesium</keyword>
<reference evidence="6 7" key="1">
    <citation type="journal article" date="2017" name="Front. Microbiol.">
        <title>Comparative Genomic Analysis of the Class Epsilonproteobacteria and Proposed Reclassification to Epsilonbacteraeota (phyl. nov.).</title>
        <authorList>
            <person name="Waite D.W."/>
            <person name="Vanwonterghem I."/>
            <person name="Rinke C."/>
            <person name="Parks D.H."/>
            <person name="Zhang Y."/>
            <person name="Takai K."/>
            <person name="Sievert S.M."/>
            <person name="Simon J."/>
            <person name="Campbell B.J."/>
            <person name="Hanson T.E."/>
            <person name="Woyke T."/>
            <person name="Klotz M.G."/>
            <person name="Hugenholtz P."/>
        </authorList>
    </citation>
    <scope>NUCLEOTIDE SEQUENCE [LARGE SCALE GENOMIC DNA]</scope>
    <source>
        <strain evidence="6">UBA12443</strain>
    </source>
</reference>